<dbReference type="RefSeq" id="WP_078319267.1">
    <property type="nucleotide sequence ID" value="NZ_FXTS01000012.1"/>
</dbReference>
<gene>
    <name evidence="1" type="ORF">BTA35_0207965</name>
</gene>
<dbReference type="PANTHER" id="PTHR34801">
    <property type="entry name" value="EXPRESSED PROTEIN"/>
    <property type="match status" value="1"/>
</dbReference>
<dbReference type="EMBL" id="MTSD02000002">
    <property type="protein sequence ID" value="OOV87914.1"/>
    <property type="molecule type" value="Genomic_DNA"/>
</dbReference>
<protein>
    <recommendedName>
        <fullName evidence="3">DUF1499 domain-containing protein</fullName>
    </recommendedName>
</protein>
<keyword evidence="2" id="KW-1185">Reference proteome</keyword>
<dbReference type="Pfam" id="PF07386">
    <property type="entry name" value="DUF1499"/>
    <property type="match status" value="1"/>
</dbReference>
<accession>A0A1T1HDI0</accession>
<proteinExistence type="predicted"/>
<dbReference type="Proteomes" id="UP000190064">
    <property type="component" value="Unassembled WGS sequence"/>
</dbReference>
<evidence type="ECO:0008006" key="3">
    <source>
        <dbReference type="Google" id="ProtNLM"/>
    </source>
</evidence>
<dbReference type="PIRSF" id="PIRSF026426">
    <property type="entry name" value="DUF1499"/>
    <property type="match status" value="1"/>
</dbReference>
<evidence type="ECO:0000313" key="2">
    <source>
        <dbReference type="Proteomes" id="UP000190064"/>
    </source>
</evidence>
<dbReference type="AlphaFoldDB" id="A0A1T1HDI0"/>
<dbReference type="PANTHER" id="PTHR34801:SF6">
    <property type="entry name" value="SLL1620 PROTEIN"/>
    <property type="match status" value="1"/>
</dbReference>
<sequence length="166" mass="18778">MISYPLIRQTVVLGSIIAFLTGCMHDIPKLGVENNRLKPCPDTPNCVASHPDTQESQKVPPILYTAEQTQAYNQMEALLTEQSDAIVITREHAHYLRADFRTPLMGFIDDVEFYFQVPGVIAVRSASRIGYSDFGANRRRIEEIRKAFSERMAQPLLEPKVPIQTD</sequence>
<dbReference type="InterPro" id="IPR010865">
    <property type="entry name" value="DUF1499"/>
</dbReference>
<evidence type="ECO:0000313" key="1">
    <source>
        <dbReference type="EMBL" id="OOV87914.1"/>
    </source>
</evidence>
<organism evidence="1 2">
    <name type="scientific">Oceanospirillum linum</name>
    <dbReference type="NCBI Taxonomy" id="966"/>
    <lineage>
        <taxon>Bacteria</taxon>
        <taxon>Pseudomonadati</taxon>
        <taxon>Pseudomonadota</taxon>
        <taxon>Gammaproteobacteria</taxon>
        <taxon>Oceanospirillales</taxon>
        <taxon>Oceanospirillaceae</taxon>
        <taxon>Oceanospirillum</taxon>
    </lineage>
</organism>
<dbReference type="STRING" id="966.BTA35_0207965"/>
<reference evidence="1" key="1">
    <citation type="submission" date="2017-02" db="EMBL/GenBank/DDBJ databases">
        <title>Draft Genome Sequence of the Salt Water Bacterium Oceanospirillum linum ATCC 11336.</title>
        <authorList>
            <person name="Trachtenberg A.M."/>
            <person name="Carney J.G."/>
            <person name="Linnane J.D."/>
            <person name="Rheaume B.A."/>
            <person name="Pitts N.L."/>
            <person name="Mykles D.L."/>
            <person name="Maclea K.S."/>
        </authorList>
    </citation>
    <scope>NUCLEOTIDE SEQUENCE [LARGE SCALE GENOMIC DNA]</scope>
    <source>
        <strain evidence="1">ATCC 11336</strain>
    </source>
</reference>
<comment type="caution">
    <text evidence="1">The sequence shown here is derived from an EMBL/GenBank/DDBJ whole genome shotgun (WGS) entry which is preliminary data.</text>
</comment>
<name>A0A1T1HDI0_OCELI</name>